<dbReference type="OrthoDB" id="5188445at2"/>
<gene>
    <name evidence="1" type="ORF">HX89_07155</name>
</gene>
<accession>A0A075JFT6</accession>
<dbReference type="KEGG" id="dni:HX89_07155"/>
<evidence type="ECO:0000313" key="2">
    <source>
        <dbReference type="Proteomes" id="UP000027986"/>
    </source>
</evidence>
<dbReference type="Proteomes" id="UP000027986">
    <property type="component" value="Chromosome"/>
</dbReference>
<dbReference type="HOGENOM" id="CLU_1882349_0_0_11"/>
<dbReference type="GeneID" id="41840935"/>
<dbReference type="RefSeq" id="WP_038568045.1">
    <property type="nucleotide sequence ID" value="NZ_CP008889.1"/>
</dbReference>
<dbReference type="EMBL" id="CP008889">
    <property type="protein sequence ID" value="AIF40754.1"/>
    <property type="molecule type" value="Genomic_DNA"/>
</dbReference>
<sequence length="135" mass="14577">MTAAHEPITDLTELVATWTTLLETAPLRGRNLWLMFLDPSARPLPALTQIEGLSLTPDARSIDSLGELVRHLVDDDRVPSGAALCLERSGTTGASPFEEGWADALTRELGEHLAWPVLVRTPGGITPVRLWSSAA</sequence>
<organism evidence="1 2">
    <name type="scientific">Dermacoccus nishinomiyaensis</name>
    <dbReference type="NCBI Taxonomy" id="1274"/>
    <lineage>
        <taxon>Bacteria</taxon>
        <taxon>Bacillati</taxon>
        <taxon>Actinomycetota</taxon>
        <taxon>Actinomycetes</taxon>
        <taxon>Micrococcales</taxon>
        <taxon>Dermacoccaceae</taxon>
        <taxon>Dermacoccus</taxon>
    </lineage>
</organism>
<reference evidence="1 2" key="1">
    <citation type="submission" date="2014-07" db="EMBL/GenBank/DDBJ databases">
        <title>Genome Sequencing of Dermacoccus nishinomiyaensis.</title>
        <authorList>
            <person name="Hong K.W."/>
            <person name="Chan K.G."/>
        </authorList>
    </citation>
    <scope>NUCLEOTIDE SEQUENCE [LARGE SCALE GENOMIC DNA]</scope>
    <source>
        <strain evidence="1 2">M25</strain>
    </source>
</reference>
<name>A0A075JFT6_9MICO</name>
<proteinExistence type="predicted"/>
<protein>
    <submittedName>
        <fullName evidence="1">Uncharacterized protein</fullName>
    </submittedName>
</protein>
<dbReference type="AlphaFoldDB" id="A0A075JFT6"/>
<evidence type="ECO:0000313" key="1">
    <source>
        <dbReference type="EMBL" id="AIF40754.1"/>
    </source>
</evidence>
<dbReference type="STRING" id="1274.HX89_07155"/>
<keyword evidence="2" id="KW-1185">Reference proteome</keyword>